<keyword evidence="3" id="KW-1185">Reference proteome</keyword>
<evidence type="ECO:0000256" key="1">
    <source>
        <dbReference type="SAM" id="SignalP"/>
    </source>
</evidence>
<gene>
    <name evidence="2" type="ORF">DFH08DRAFT_871040</name>
</gene>
<keyword evidence="1" id="KW-0732">Signal</keyword>
<accession>A0AAD7ER53</accession>
<dbReference type="Proteomes" id="UP001218218">
    <property type="component" value="Unassembled WGS sequence"/>
</dbReference>
<sequence length="86" mass="9603">MLPLTLLLFVAAVSVSRAAARDRRNGSTAAVERVPFPSLLLVKTSSRFLWLRCPANSEVDCRSSTISLRWLFPGKRRRNAEMGCKP</sequence>
<evidence type="ECO:0008006" key="4">
    <source>
        <dbReference type="Google" id="ProtNLM"/>
    </source>
</evidence>
<feature type="signal peptide" evidence="1">
    <location>
        <begin position="1"/>
        <end position="18"/>
    </location>
</feature>
<dbReference type="EMBL" id="JARIHO010000021">
    <property type="protein sequence ID" value="KAJ7346351.1"/>
    <property type="molecule type" value="Genomic_DNA"/>
</dbReference>
<organism evidence="2 3">
    <name type="scientific">Mycena albidolilacea</name>
    <dbReference type="NCBI Taxonomy" id="1033008"/>
    <lineage>
        <taxon>Eukaryota</taxon>
        <taxon>Fungi</taxon>
        <taxon>Dikarya</taxon>
        <taxon>Basidiomycota</taxon>
        <taxon>Agaricomycotina</taxon>
        <taxon>Agaricomycetes</taxon>
        <taxon>Agaricomycetidae</taxon>
        <taxon>Agaricales</taxon>
        <taxon>Marasmiineae</taxon>
        <taxon>Mycenaceae</taxon>
        <taxon>Mycena</taxon>
    </lineage>
</organism>
<protein>
    <recommendedName>
        <fullName evidence="4">Secreted protein</fullName>
    </recommendedName>
</protein>
<dbReference type="AlphaFoldDB" id="A0AAD7ER53"/>
<proteinExistence type="predicted"/>
<feature type="chain" id="PRO_5042082758" description="Secreted protein" evidence="1">
    <location>
        <begin position="19"/>
        <end position="86"/>
    </location>
</feature>
<comment type="caution">
    <text evidence="2">The sequence shown here is derived from an EMBL/GenBank/DDBJ whole genome shotgun (WGS) entry which is preliminary data.</text>
</comment>
<reference evidence="2" key="1">
    <citation type="submission" date="2023-03" db="EMBL/GenBank/DDBJ databases">
        <title>Massive genome expansion in bonnet fungi (Mycena s.s.) driven by repeated elements and novel gene families across ecological guilds.</title>
        <authorList>
            <consortium name="Lawrence Berkeley National Laboratory"/>
            <person name="Harder C.B."/>
            <person name="Miyauchi S."/>
            <person name="Viragh M."/>
            <person name="Kuo A."/>
            <person name="Thoen E."/>
            <person name="Andreopoulos B."/>
            <person name="Lu D."/>
            <person name="Skrede I."/>
            <person name="Drula E."/>
            <person name="Henrissat B."/>
            <person name="Morin E."/>
            <person name="Kohler A."/>
            <person name="Barry K."/>
            <person name="LaButti K."/>
            <person name="Morin E."/>
            <person name="Salamov A."/>
            <person name="Lipzen A."/>
            <person name="Mereny Z."/>
            <person name="Hegedus B."/>
            <person name="Baldrian P."/>
            <person name="Stursova M."/>
            <person name="Weitz H."/>
            <person name="Taylor A."/>
            <person name="Grigoriev I.V."/>
            <person name="Nagy L.G."/>
            <person name="Martin F."/>
            <person name="Kauserud H."/>
        </authorList>
    </citation>
    <scope>NUCLEOTIDE SEQUENCE</scope>
    <source>
        <strain evidence="2">CBHHK002</strain>
    </source>
</reference>
<evidence type="ECO:0000313" key="2">
    <source>
        <dbReference type="EMBL" id="KAJ7346351.1"/>
    </source>
</evidence>
<name>A0AAD7ER53_9AGAR</name>
<evidence type="ECO:0000313" key="3">
    <source>
        <dbReference type="Proteomes" id="UP001218218"/>
    </source>
</evidence>